<dbReference type="Proteomes" id="UP000000262">
    <property type="component" value="Chromosome"/>
</dbReference>
<evidence type="ECO:0000313" key="2">
    <source>
        <dbReference type="Proteomes" id="UP000000262"/>
    </source>
</evidence>
<proteinExistence type="predicted"/>
<dbReference type="eggNOG" id="arCOG08830">
    <property type="taxonomic scope" value="Archaea"/>
</dbReference>
<reference evidence="1 2" key="1">
    <citation type="journal article" date="2008" name="Genome Biol.">
        <title>A genomic analysis of the archaeal system Ignicoccus hospitalis-Nanoarchaeum equitans.</title>
        <authorList>
            <person name="Podar M."/>
            <person name="Anderson I."/>
            <person name="Makarova K.S."/>
            <person name="Elkins J.G."/>
            <person name="Ivanova N."/>
            <person name="Wall M.A."/>
            <person name="Lykidis A."/>
            <person name="Mavromatis K."/>
            <person name="Sun H."/>
            <person name="Hudson M.E."/>
            <person name="Chen W."/>
            <person name="Deciu C."/>
            <person name="Hutchison D."/>
            <person name="Eads J.R."/>
            <person name="Anderson A."/>
            <person name="Fernandes F."/>
            <person name="Szeto E."/>
            <person name="Lapidus A."/>
            <person name="Kyrpides N.C."/>
            <person name="Saier M.H.Jr."/>
            <person name="Richardson P.M."/>
            <person name="Rachel R."/>
            <person name="Huber H."/>
            <person name="Eisen J.A."/>
            <person name="Koonin E.V."/>
            <person name="Keller M."/>
            <person name="Stetter K.O."/>
        </authorList>
    </citation>
    <scope>NUCLEOTIDE SEQUENCE [LARGE SCALE GENOMIC DNA]</scope>
    <source>
        <strain evidence="2">KIN4/I / DSM 18386 / JCM 14125</strain>
    </source>
</reference>
<dbReference type="GeneID" id="5562400"/>
<sequence length="89" mass="10378">MRELVPRRLAEELRARGFYVSRHANWLIVMKDERIAALVYVYPLYSEAEVVDLGSGEEVERALLKVAPEFKVRRRRALHLKEGEEGALR</sequence>
<dbReference type="HOGENOM" id="CLU_2447631_0_0_2"/>
<dbReference type="KEGG" id="iho:Igni_0558"/>
<gene>
    <name evidence="1" type="ordered locus">Igni_0558</name>
</gene>
<dbReference type="RefSeq" id="WP_011998592.1">
    <property type="nucleotide sequence ID" value="NC_009776.1"/>
</dbReference>
<keyword evidence="2" id="KW-1185">Reference proteome</keyword>
<organism evidence="1 2">
    <name type="scientific">Ignicoccus hospitalis (strain KIN4/I / DSM 18386 / JCM 14125)</name>
    <dbReference type="NCBI Taxonomy" id="453591"/>
    <lineage>
        <taxon>Archaea</taxon>
        <taxon>Thermoproteota</taxon>
        <taxon>Thermoprotei</taxon>
        <taxon>Desulfurococcales</taxon>
        <taxon>Desulfurococcaceae</taxon>
        <taxon>Ignicoccus</taxon>
    </lineage>
</organism>
<dbReference type="STRING" id="453591.Igni_0558"/>
<protein>
    <submittedName>
        <fullName evidence="1">Uncharacterized protein</fullName>
    </submittedName>
</protein>
<evidence type="ECO:0000313" key="1">
    <source>
        <dbReference type="EMBL" id="ABU81740.1"/>
    </source>
</evidence>
<accession>A8A9Y8</accession>
<name>A8A9Y8_IGNH4</name>
<dbReference type="EMBL" id="CP000816">
    <property type="protein sequence ID" value="ABU81740.1"/>
    <property type="molecule type" value="Genomic_DNA"/>
</dbReference>
<dbReference type="AlphaFoldDB" id="A8A9Y8"/>